<proteinExistence type="predicted"/>
<dbReference type="AlphaFoldDB" id="A0AAD9ZYK9"/>
<dbReference type="Proteomes" id="UP001281410">
    <property type="component" value="Unassembled WGS sequence"/>
</dbReference>
<name>A0AAD9ZYK9_9ROSI</name>
<reference evidence="2" key="1">
    <citation type="journal article" date="2023" name="Plant J.">
        <title>Genome sequences and population genomics provide insights into the demographic history, inbreeding, and mutation load of two 'living fossil' tree species of Dipteronia.</title>
        <authorList>
            <person name="Feng Y."/>
            <person name="Comes H.P."/>
            <person name="Chen J."/>
            <person name="Zhu S."/>
            <person name="Lu R."/>
            <person name="Zhang X."/>
            <person name="Li P."/>
            <person name="Qiu J."/>
            <person name="Olsen K.M."/>
            <person name="Qiu Y."/>
        </authorList>
    </citation>
    <scope>NUCLEOTIDE SEQUENCE</scope>
    <source>
        <strain evidence="2">NBL</strain>
    </source>
</reference>
<organism evidence="2 3">
    <name type="scientific">Dipteronia sinensis</name>
    <dbReference type="NCBI Taxonomy" id="43782"/>
    <lineage>
        <taxon>Eukaryota</taxon>
        <taxon>Viridiplantae</taxon>
        <taxon>Streptophyta</taxon>
        <taxon>Embryophyta</taxon>
        <taxon>Tracheophyta</taxon>
        <taxon>Spermatophyta</taxon>
        <taxon>Magnoliopsida</taxon>
        <taxon>eudicotyledons</taxon>
        <taxon>Gunneridae</taxon>
        <taxon>Pentapetalae</taxon>
        <taxon>rosids</taxon>
        <taxon>malvids</taxon>
        <taxon>Sapindales</taxon>
        <taxon>Sapindaceae</taxon>
        <taxon>Hippocastanoideae</taxon>
        <taxon>Acereae</taxon>
        <taxon>Dipteronia</taxon>
    </lineage>
</organism>
<sequence length="112" mass="12668">MLQTLNLSFTMLSQHVTATIVARAPHPSSPIDRRCVLRLPYRLLRARPLGKSVHLDRDSLSTVSQSLSVFPRHRIDLSGPPINQRPQCSIHPLIVDPDPRRPDLGRRRQDGP</sequence>
<feature type="compositionally biased region" description="Basic and acidic residues" evidence="1">
    <location>
        <begin position="97"/>
        <end position="112"/>
    </location>
</feature>
<accession>A0AAD9ZYK9</accession>
<comment type="caution">
    <text evidence="2">The sequence shown here is derived from an EMBL/GenBank/DDBJ whole genome shotgun (WGS) entry which is preliminary data.</text>
</comment>
<evidence type="ECO:0000313" key="2">
    <source>
        <dbReference type="EMBL" id="KAK3195324.1"/>
    </source>
</evidence>
<dbReference type="EMBL" id="JANJYJ010000008">
    <property type="protein sequence ID" value="KAK3195324.1"/>
    <property type="molecule type" value="Genomic_DNA"/>
</dbReference>
<keyword evidence="3" id="KW-1185">Reference proteome</keyword>
<evidence type="ECO:0000313" key="3">
    <source>
        <dbReference type="Proteomes" id="UP001281410"/>
    </source>
</evidence>
<feature type="region of interest" description="Disordered" evidence="1">
    <location>
        <begin position="75"/>
        <end position="112"/>
    </location>
</feature>
<protein>
    <submittedName>
        <fullName evidence="2">Uncharacterized protein</fullName>
    </submittedName>
</protein>
<evidence type="ECO:0000256" key="1">
    <source>
        <dbReference type="SAM" id="MobiDB-lite"/>
    </source>
</evidence>
<gene>
    <name evidence="2" type="ORF">Dsin_026634</name>
</gene>